<name>A0A4Y7SUV7_COPMI</name>
<dbReference type="PRINTS" id="PR00080">
    <property type="entry name" value="SDRFAMILY"/>
</dbReference>
<evidence type="ECO:0000313" key="2">
    <source>
        <dbReference type="EMBL" id="TEB25511.1"/>
    </source>
</evidence>
<dbReference type="InterPro" id="IPR036291">
    <property type="entry name" value="NAD(P)-bd_dom_sf"/>
</dbReference>
<gene>
    <name evidence="2" type="ORF">FA13DRAFT_1637294</name>
</gene>
<dbReference type="InterPro" id="IPR020904">
    <property type="entry name" value="Sc_DH/Rdtase_CS"/>
</dbReference>
<reference evidence="2 3" key="1">
    <citation type="journal article" date="2019" name="Nat. Ecol. Evol.">
        <title>Megaphylogeny resolves global patterns of mushroom evolution.</title>
        <authorList>
            <person name="Varga T."/>
            <person name="Krizsan K."/>
            <person name="Foldi C."/>
            <person name="Dima B."/>
            <person name="Sanchez-Garcia M."/>
            <person name="Sanchez-Ramirez S."/>
            <person name="Szollosi G.J."/>
            <person name="Szarkandi J.G."/>
            <person name="Papp V."/>
            <person name="Albert L."/>
            <person name="Andreopoulos W."/>
            <person name="Angelini C."/>
            <person name="Antonin V."/>
            <person name="Barry K.W."/>
            <person name="Bougher N.L."/>
            <person name="Buchanan P."/>
            <person name="Buyck B."/>
            <person name="Bense V."/>
            <person name="Catcheside P."/>
            <person name="Chovatia M."/>
            <person name="Cooper J."/>
            <person name="Damon W."/>
            <person name="Desjardin D."/>
            <person name="Finy P."/>
            <person name="Geml J."/>
            <person name="Haridas S."/>
            <person name="Hughes K."/>
            <person name="Justo A."/>
            <person name="Karasinski D."/>
            <person name="Kautmanova I."/>
            <person name="Kiss B."/>
            <person name="Kocsube S."/>
            <person name="Kotiranta H."/>
            <person name="LaButti K.M."/>
            <person name="Lechner B.E."/>
            <person name="Liimatainen K."/>
            <person name="Lipzen A."/>
            <person name="Lukacs Z."/>
            <person name="Mihaltcheva S."/>
            <person name="Morgado L.N."/>
            <person name="Niskanen T."/>
            <person name="Noordeloos M.E."/>
            <person name="Ohm R.A."/>
            <person name="Ortiz-Santana B."/>
            <person name="Ovrebo C."/>
            <person name="Racz N."/>
            <person name="Riley R."/>
            <person name="Savchenko A."/>
            <person name="Shiryaev A."/>
            <person name="Soop K."/>
            <person name="Spirin V."/>
            <person name="Szebenyi C."/>
            <person name="Tomsovsky M."/>
            <person name="Tulloss R.E."/>
            <person name="Uehling J."/>
            <person name="Grigoriev I.V."/>
            <person name="Vagvolgyi C."/>
            <person name="Papp T."/>
            <person name="Martin F.M."/>
            <person name="Miettinen O."/>
            <person name="Hibbett D.S."/>
            <person name="Nagy L.G."/>
        </authorList>
    </citation>
    <scope>NUCLEOTIDE SEQUENCE [LARGE SCALE GENOMIC DNA]</scope>
    <source>
        <strain evidence="2 3">FP101781</strain>
    </source>
</reference>
<accession>A0A4Y7SUV7</accession>
<dbReference type="PRINTS" id="PR00081">
    <property type="entry name" value="GDHRDH"/>
</dbReference>
<organism evidence="2 3">
    <name type="scientific">Coprinellus micaceus</name>
    <name type="common">Glistening ink-cap mushroom</name>
    <name type="synonym">Coprinus micaceus</name>
    <dbReference type="NCBI Taxonomy" id="71717"/>
    <lineage>
        <taxon>Eukaryota</taxon>
        <taxon>Fungi</taxon>
        <taxon>Dikarya</taxon>
        <taxon>Basidiomycota</taxon>
        <taxon>Agaricomycotina</taxon>
        <taxon>Agaricomycetes</taxon>
        <taxon>Agaricomycetidae</taxon>
        <taxon>Agaricales</taxon>
        <taxon>Agaricineae</taxon>
        <taxon>Psathyrellaceae</taxon>
        <taxon>Coprinellus</taxon>
    </lineage>
</organism>
<dbReference type="CDD" id="cd05233">
    <property type="entry name" value="SDR_c"/>
    <property type="match status" value="1"/>
</dbReference>
<keyword evidence="1" id="KW-0521">NADP</keyword>
<dbReference type="STRING" id="71717.A0A4Y7SUV7"/>
<dbReference type="AlphaFoldDB" id="A0A4Y7SUV7"/>
<dbReference type="EMBL" id="QPFP01000056">
    <property type="protein sequence ID" value="TEB25511.1"/>
    <property type="molecule type" value="Genomic_DNA"/>
</dbReference>
<evidence type="ECO:0000313" key="3">
    <source>
        <dbReference type="Proteomes" id="UP000298030"/>
    </source>
</evidence>
<dbReference type="SUPFAM" id="SSF51735">
    <property type="entry name" value="NAD(P)-binding Rossmann-fold domains"/>
    <property type="match status" value="1"/>
</dbReference>
<dbReference type="InterPro" id="IPR002347">
    <property type="entry name" value="SDR_fam"/>
</dbReference>
<dbReference type="Pfam" id="PF13561">
    <property type="entry name" value="adh_short_C2"/>
    <property type="match status" value="1"/>
</dbReference>
<dbReference type="Gene3D" id="3.40.50.720">
    <property type="entry name" value="NAD(P)-binding Rossmann-like Domain"/>
    <property type="match status" value="1"/>
</dbReference>
<proteinExistence type="predicted"/>
<dbReference type="PANTHER" id="PTHR42820">
    <property type="entry name" value="SHORT-CHAIN DEHYDROGENASE REDUCTASE"/>
    <property type="match status" value="1"/>
</dbReference>
<dbReference type="PANTHER" id="PTHR42820:SF1">
    <property type="entry name" value="SHORT-CHAIN DEHYDROGENASE_REDUCTASE FAMILY PROTEIN"/>
    <property type="match status" value="1"/>
</dbReference>
<dbReference type="OrthoDB" id="1393670at2759"/>
<keyword evidence="3" id="KW-1185">Reference proteome</keyword>
<dbReference type="FunFam" id="3.40.50.720:FF:000084">
    <property type="entry name" value="Short-chain dehydrogenase reductase"/>
    <property type="match status" value="1"/>
</dbReference>
<dbReference type="Proteomes" id="UP000298030">
    <property type="component" value="Unassembled WGS sequence"/>
</dbReference>
<protein>
    <submittedName>
        <fullName evidence="2">Short-chain dehydrogenase/reductase SDR</fullName>
    </submittedName>
</protein>
<evidence type="ECO:0000256" key="1">
    <source>
        <dbReference type="ARBA" id="ARBA00022857"/>
    </source>
</evidence>
<sequence>MSPDQNDALPPRPTRSLTGRVAIVAGAGSRSSGIGNGRAAAILLAESGASVVCADIDLASAQETVDMITKEFGSGKSAAVQVDVTKSDDCRRVVVLALERFGRLDILVNNVGIAGPPGSAVEVDEEKWKKAMDINVLGMVLMTKYAVPAMERNENKEIGGRGAIVNVASVAGLLGGMSPMLVYPTSKGAVVNMTRAMAAHHAGKGIRVNCVCPGLLYTPMLYSEGMSQETRQARRKSSLLQTEGNGWDAGLAVRFLASDEARWITGTALTVDAGYTAVPGGGQADTERLASTLIRTGAKL</sequence>
<dbReference type="PROSITE" id="PS00061">
    <property type="entry name" value="ADH_SHORT"/>
    <property type="match status" value="1"/>
</dbReference>
<comment type="caution">
    <text evidence="2">The sequence shown here is derived from an EMBL/GenBank/DDBJ whole genome shotgun (WGS) entry which is preliminary data.</text>
</comment>